<keyword evidence="4" id="KW-1185">Reference proteome</keyword>
<protein>
    <submittedName>
        <fullName evidence="3">Uncharacterized protein</fullName>
    </submittedName>
</protein>
<proteinExistence type="predicted"/>
<dbReference type="Proteomes" id="UP000076874">
    <property type="component" value="Unassembled WGS sequence"/>
</dbReference>
<accession>A0A167WC24</accession>
<comment type="caution">
    <text evidence="3">The sequence shown here is derived from an EMBL/GenBank/DDBJ whole genome shotgun (WGS) entry which is preliminary data.</text>
</comment>
<evidence type="ECO:0000313" key="4">
    <source>
        <dbReference type="Proteomes" id="UP000076874"/>
    </source>
</evidence>
<evidence type="ECO:0000256" key="2">
    <source>
        <dbReference type="SAM" id="SignalP"/>
    </source>
</evidence>
<keyword evidence="1" id="KW-0812">Transmembrane</keyword>
<feature type="signal peptide" evidence="2">
    <location>
        <begin position="1"/>
        <end position="20"/>
    </location>
</feature>
<organism evidence="3 4">
    <name type="scientific">Niveomyces insectorum RCEF 264</name>
    <dbReference type="NCBI Taxonomy" id="1081102"/>
    <lineage>
        <taxon>Eukaryota</taxon>
        <taxon>Fungi</taxon>
        <taxon>Dikarya</taxon>
        <taxon>Ascomycota</taxon>
        <taxon>Pezizomycotina</taxon>
        <taxon>Sordariomycetes</taxon>
        <taxon>Hypocreomycetidae</taxon>
        <taxon>Hypocreales</taxon>
        <taxon>Cordycipitaceae</taxon>
        <taxon>Niveomyces</taxon>
    </lineage>
</organism>
<feature type="chain" id="PRO_5007893861" evidence="2">
    <location>
        <begin position="21"/>
        <end position="165"/>
    </location>
</feature>
<keyword evidence="1" id="KW-0472">Membrane</keyword>
<keyword evidence="2" id="KW-0732">Signal</keyword>
<dbReference type="AlphaFoldDB" id="A0A167WC24"/>
<name>A0A167WC24_9HYPO</name>
<evidence type="ECO:0000256" key="1">
    <source>
        <dbReference type="SAM" id="Phobius"/>
    </source>
</evidence>
<dbReference type="EMBL" id="AZHD01000005">
    <property type="protein sequence ID" value="OAA63598.1"/>
    <property type="molecule type" value="Genomic_DNA"/>
</dbReference>
<evidence type="ECO:0000313" key="3">
    <source>
        <dbReference type="EMBL" id="OAA63598.1"/>
    </source>
</evidence>
<feature type="transmembrane region" description="Helical" evidence="1">
    <location>
        <begin position="44"/>
        <end position="68"/>
    </location>
</feature>
<keyword evidence="1" id="KW-1133">Transmembrane helix</keyword>
<sequence length="165" mass="18140">MAIVTPLLFLIAYLASFVLGLLVNPPVEQWLPGIFQTGGRFETAGHFLACVLPVLLAPVLLVVLAFWTGIRYAWRALRPVRQQWWWWRCCCCCFYCCQESAGAAGGGYAQSDADSDLEAGCNCEDSLLSDSDLPPLYDDVAFSTEASVFTPPPSLLKTMAPALRR</sequence>
<reference evidence="3 4" key="1">
    <citation type="journal article" date="2016" name="Genome Biol. Evol.">
        <title>Divergent and convergent evolution of fungal pathogenicity.</title>
        <authorList>
            <person name="Shang Y."/>
            <person name="Xiao G."/>
            <person name="Zheng P."/>
            <person name="Cen K."/>
            <person name="Zhan S."/>
            <person name="Wang C."/>
        </authorList>
    </citation>
    <scope>NUCLEOTIDE SEQUENCE [LARGE SCALE GENOMIC DNA]</scope>
    <source>
        <strain evidence="3 4">RCEF 264</strain>
    </source>
</reference>
<gene>
    <name evidence="3" type="ORF">SPI_03761</name>
</gene>